<accession>A0A4R4XPR4</accession>
<evidence type="ECO:0000313" key="1">
    <source>
        <dbReference type="EMBL" id="TDD33123.1"/>
    </source>
</evidence>
<dbReference type="OrthoDB" id="3535601at2"/>
<organism evidence="1 2">
    <name type="scientific">Nonomuraea terrae</name>
    <dbReference type="NCBI Taxonomy" id="2530383"/>
    <lineage>
        <taxon>Bacteria</taxon>
        <taxon>Bacillati</taxon>
        <taxon>Actinomycetota</taxon>
        <taxon>Actinomycetes</taxon>
        <taxon>Streptosporangiales</taxon>
        <taxon>Streptosporangiaceae</taxon>
        <taxon>Nonomuraea</taxon>
    </lineage>
</organism>
<dbReference type="EMBL" id="SMKQ01000266">
    <property type="protein sequence ID" value="TDD33123.1"/>
    <property type="molecule type" value="Genomic_DNA"/>
</dbReference>
<keyword evidence="2" id="KW-1185">Reference proteome</keyword>
<gene>
    <name evidence="1" type="ORF">E1286_42685</name>
</gene>
<name>A0A4R4XPR4_9ACTN</name>
<proteinExistence type="predicted"/>
<dbReference type="Proteomes" id="UP000295302">
    <property type="component" value="Unassembled WGS sequence"/>
</dbReference>
<comment type="caution">
    <text evidence="1">The sequence shown here is derived from an EMBL/GenBank/DDBJ whole genome shotgun (WGS) entry which is preliminary data.</text>
</comment>
<dbReference type="RefSeq" id="WP_132622370.1">
    <property type="nucleotide sequence ID" value="NZ_SMKQ01000266.1"/>
</dbReference>
<sequence>MTQIIAQLLDRREILKYLTGIADVEEESDVYDIDTDGWIGTGDNAIAIDEIDSERCLIKYELWDGAPPPLDSWDRSWSGHVRFVSGRVCTLSDYDGDTTYGEEFDLGRRGTLWQVTIHRKALGHEEFTPDLVGVTLLKAQFWPAP</sequence>
<reference evidence="1 2" key="1">
    <citation type="submission" date="2019-03" db="EMBL/GenBank/DDBJ databases">
        <title>Draft genome sequences of novel Actinobacteria.</title>
        <authorList>
            <person name="Sahin N."/>
            <person name="Ay H."/>
            <person name="Saygin H."/>
        </authorList>
    </citation>
    <scope>NUCLEOTIDE SEQUENCE [LARGE SCALE GENOMIC DNA]</scope>
    <source>
        <strain evidence="1 2">CH32</strain>
    </source>
</reference>
<dbReference type="AlphaFoldDB" id="A0A4R4XPR4"/>
<evidence type="ECO:0000313" key="2">
    <source>
        <dbReference type="Proteomes" id="UP000295302"/>
    </source>
</evidence>
<protein>
    <submittedName>
        <fullName evidence="1">Uncharacterized protein</fullName>
    </submittedName>
</protein>